<evidence type="ECO:0000256" key="6">
    <source>
        <dbReference type="ARBA" id="ARBA00023136"/>
    </source>
</evidence>
<dbReference type="Pfam" id="PF01061">
    <property type="entry name" value="ABC2_membrane"/>
    <property type="match status" value="1"/>
</dbReference>
<feature type="transmembrane region" description="Helical" evidence="7">
    <location>
        <begin position="148"/>
        <end position="169"/>
    </location>
</feature>
<evidence type="ECO:0000313" key="9">
    <source>
        <dbReference type="EMBL" id="KKO11348.1"/>
    </source>
</evidence>
<keyword evidence="6 7" id="KW-0472">Membrane</keyword>
<evidence type="ECO:0000256" key="1">
    <source>
        <dbReference type="ARBA" id="ARBA00004651"/>
    </source>
</evidence>
<comment type="caution">
    <text evidence="9">The sequence shown here is derived from an EMBL/GenBank/DDBJ whole genome shotgun (WGS) entry which is preliminary data.</text>
</comment>
<proteinExistence type="predicted"/>
<dbReference type="GO" id="GO:0005886">
    <property type="term" value="C:plasma membrane"/>
    <property type="evidence" value="ECO:0007669"/>
    <property type="project" value="UniProtKB-SubCell"/>
</dbReference>
<accession>A0A0F9WFX3</accession>
<dbReference type="PROSITE" id="PS51012">
    <property type="entry name" value="ABC_TM2"/>
    <property type="match status" value="1"/>
</dbReference>
<feature type="transmembrane region" description="Helical" evidence="7">
    <location>
        <begin position="238"/>
        <end position="255"/>
    </location>
</feature>
<evidence type="ECO:0000256" key="7">
    <source>
        <dbReference type="SAM" id="Phobius"/>
    </source>
</evidence>
<name>A0A0F9WFX3_9ZZZZ</name>
<feature type="domain" description="ABC transmembrane type-2" evidence="8">
    <location>
        <begin position="35"/>
        <end position="258"/>
    </location>
</feature>
<evidence type="ECO:0000259" key="8">
    <source>
        <dbReference type="PROSITE" id="PS51012"/>
    </source>
</evidence>
<feature type="transmembrane region" description="Helical" evidence="7">
    <location>
        <begin position="67"/>
        <end position="89"/>
    </location>
</feature>
<evidence type="ECO:0000256" key="5">
    <source>
        <dbReference type="ARBA" id="ARBA00022989"/>
    </source>
</evidence>
<dbReference type="InterPro" id="IPR013525">
    <property type="entry name" value="ABC2_TM"/>
</dbReference>
<feature type="transmembrane region" description="Helical" evidence="7">
    <location>
        <begin position="176"/>
        <end position="195"/>
    </location>
</feature>
<reference evidence="9" key="1">
    <citation type="journal article" date="2015" name="Nature">
        <title>Complex archaea that bridge the gap between prokaryotes and eukaryotes.</title>
        <authorList>
            <person name="Spang A."/>
            <person name="Saw J.H."/>
            <person name="Jorgensen S.L."/>
            <person name="Zaremba-Niedzwiedzka K."/>
            <person name="Martijn J."/>
            <person name="Lind A.E."/>
            <person name="van Eijk R."/>
            <person name="Schleper C."/>
            <person name="Guy L."/>
            <person name="Ettema T.J."/>
        </authorList>
    </citation>
    <scope>NUCLEOTIDE SEQUENCE</scope>
</reference>
<feature type="transmembrane region" description="Helical" evidence="7">
    <location>
        <begin position="31"/>
        <end position="55"/>
    </location>
</feature>
<dbReference type="AlphaFoldDB" id="A0A0F9WFX3"/>
<evidence type="ECO:0000256" key="3">
    <source>
        <dbReference type="ARBA" id="ARBA00022475"/>
    </source>
</evidence>
<dbReference type="GO" id="GO:0015920">
    <property type="term" value="P:lipopolysaccharide transport"/>
    <property type="evidence" value="ECO:0007669"/>
    <property type="project" value="TreeGrafter"/>
</dbReference>
<dbReference type="PANTHER" id="PTHR30413">
    <property type="entry name" value="INNER MEMBRANE TRANSPORT PERMEASE"/>
    <property type="match status" value="1"/>
</dbReference>
<gene>
    <name evidence="9" type="ORF">LCGC14_0018290</name>
</gene>
<comment type="subcellular location">
    <subcellularLocation>
        <location evidence="1">Cell membrane</location>
        <topology evidence="1">Multi-pass membrane protein</topology>
    </subcellularLocation>
</comment>
<dbReference type="GO" id="GO:0140359">
    <property type="term" value="F:ABC-type transporter activity"/>
    <property type="evidence" value="ECO:0007669"/>
    <property type="project" value="InterPro"/>
</dbReference>
<sequence>MHALAKFFGRIYTNRSLIWVMARRELRSRYAGSPLGLAWSVLHPLMMIGVYWFVFSVGFKVGRGKDLPFIIIYLTGFIPWTCFAETITVSVNAIIVSPHLVKKTAFPTEILVVVHLVVAMVTHAIMLVVLAILLIVYGIGFSFYNLQFLYFLVGLSIFSMGLGWLVSALNVFYRDVAQVLTVLLTMWFWLTPIIWQPDMLPEKYRIFLKLNPLYYVVEGYRSSFTAQTGFWENPSMGAYFWVVALLVFGLGGWVFRRLKPDFVEAL</sequence>
<feature type="transmembrane region" description="Helical" evidence="7">
    <location>
        <begin position="110"/>
        <end position="136"/>
    </location>
</feature>
<evidence type="ECO:0000256" key="4">
    <source>
        <dbReference type="ARBA" id="ARBA00022692"/>
    </source>
</evidence>
<protein>
    <recommendedName>
        <fullName evidence="8">ABC transmembrane type-2 domain-containing protein</fullName>
    </recommendedName>
</protein>
<dbReference type="EMBL" id="LAZR01000003">
    <property type="protein sequence ID" value="KKO11348.1"/>
    <property type="molecule type" value="Genomic_DNA"/>
</dbReference>
<keyword evidence="5 7" id="KW-1133">Transmembrane helix</keyword>
<keyword evidence="4 7" id="KW-0812">Transmembrane</keyword>
<keyword evidence="3" id="KW-1003">Cell membrane</keyword>
<dbReference type="PANTHER" id="PTHR30413:SF10">
    <property type="entry name" value="CAPSULE POLYSACCHARIDE EXPORT INNER-MEMBRANE PROTEIN CTRC"/>
    <property type="match status" value="1"/>
</dbReference>
<dbReference type="InterPro" id="IPR047817">
    <property type="entry name" value="ABC2_TM_bact-type"/>
</dbReference>
<keyword evidence="2" id="KW-0813">Transport</keyword>
<organism evidence="9">
    <name type="scientific">marine sediment metagenome</name>
    <dbReference type="NCBI Taxonomy" id="412755"/>
    <lineage>
        <taxon>unclassified sequences</taxon>
        <taxon>metagenomes</taxon>
        <taxon>ecological metagenomes</taxon>
    </lineage>
</organism>
<evidence type="ECO:0000256" key="2">
    <source>
        <dbReference type="ARBA" id="ARBA00022448"/>
    </source>
</evidence>